<proteinExistence type="predicted"/>
<organism evidence="1 2">
    <name type="scientific">Nesidiocoris tenuis</name>
    <dbReference type="NCBI Taxonomy" id="355587"/>
    <lineage>
        <taxon>Eukaryota</taxon>
        <taxon>Metazoa</taxon>
        <taxon>Ecdysozoa</taxon>
        <taxon>Arthropoda</taxon>
        <taxon>Hexapoda</taxon>
        <taxon>Insecta</taxon>
        <taxon>Pterygota</taxon>
        <taxon>Neoptera</taxon>
        <taxon>Paraneoptera</taxon>
        <taxon>Hemiptera</taxon>
        <taxon>Heteroptera</taxon>
        <taxon>Panheteroptera</taxon>
        <taxon>Cimicomorpha</taxon>
        <taxon>Miridae</taxon>
        <taxon>Dicyphina</taxon>
        <taxon>Nesidiocoris</taxon>
    </lineage>
</organism>
<keyword evidence="2" id="KW-1185">Reference proteome</keyword>
<dbReference type="PROSITE" id="PS51257">
    <property type="entry name" value="PROKAR_LIPOPROTEIN"/>
    <property type="match status" value="1"/>
</dbReference>
<name>A0A6H5G3Y1_9HEMI</name>
<dbReference type="Proteomes" id="UP000479000">
    <property type="component" value="Unassembled WGS sequence"/>
</dbReference>
<dbReference type="AlphaFoldDB" id="A0A6H5G3Y1"/>
<gene>
    <name evidence="1" type="ORF">NTEN_LOCUS3066</name>
</gene>
<accession>A0A6H5G3Y1</accession>
<dbReference type="EMBL" id="CADCXU010004680">
    <property type="protein sequence ID" value="CAA9996573.1"/>
    <property type="molecule type" value="Genomic_DNA"/>
</dbReference>
<dbReference type="OrthoDB" id="8247062at2759"/>
<protein>
    <submittedName>
        <fullName evidence="1">Uncharacterized protein</fullName>
    </submittedName>
</protein>
<evidence type="ECO:0000313" key="1">
    <source>
        <dbReference type="EMBL" id="CAA9996573.1"/>
    </source>
</evidence>
<reference evidence="1 2" key="1">
    <citation type="submission" date="2020-02" db="EMBL/GenBank/DDBJ databases">
        <authorList>
            <person name="Ferguson B K."/>
        </authorList>
    </citation>
    <scope>NUCLEOTIDE SEQUENCE [LARGE SCALE GENOMIC DNA]</scope>
</reference>
<sequence>MKQPGFRCLRNLPKFFLTLFCRIECFFYQLVTTACAGSIRNPSLQNRLYGVGIFLTSFPFHYLGLVETPKYSIVQVLSRPAKGFNSQQFNQISIDSQNLRQFPFTNSFWKKRKKKTFFRGCFAGCKDSERSGLALTVRFESSSGAQDQHKIGCRCVGKDVFNIPISRPVHCTPSSIRCPPYAVCSTTSTVRRLPYAVHRTPSTVRSPSYAVHRTPSAVRRPSSAVRHSLYAVQCTPSIVRRLPYAVRSTPSPIRCPSQPVLYTPSAVRRPQHSVRRTPSAIVSRTRCEKFGHQIFESSSHRIIRSSSPSSHQIISHRAIETSYSSICIFEQSSVNRQDYVEMIKNGTVNMSRVNALFEGFDGISILALFLFWIEENTPRYQILYALCWR</sequence>
<evidence type="ECO:0000313" key="2">
    <source>
        <dbReference type="Proteomes" id="UP000479000"/>
    </source>
</evidence>